<proteinExistence type="predicted"/>
<name>A0A0K2VF17_LEPSM</name>
<evidence type="ECO:0000313" key="1">
    <source>
        <dbReference type="EMBL" id="CDW49044.1"/>
    </source>
</evidence>
<sequence length="51" mass="5884">MAFVTYMVICTAFDEVSLHFLVENHSKFSSDRSIGVIPNLIINKKLNLWKI</sequence>
<organism evidence="1">
    <name type="scientific">Lepeophtheirus salmonis</name>
    <name type="common">Salmon louse</name>
    <name type="synonym">Caligus salmonis</name>
    <dbReference type="NCBI Taxonomy" id="72036"/>
    <lineage>
        <taxon>Eukaryota</taxon>
        <taxon>Metazoa</taxon>
        <taxon>Ecdysozoa</taxon>
        <taxon>Arthropoda</taxon>
        <taxon>Crustacea</taxon>
        <taxon>Multicrustacea</taxon>
        <taxon>Hexanauplia</taxon>
        <taxon>Copepoda</taxon>
        <taxon>Siphonostomatoida</taxon>
        <taxon>Caligidae</taxon>
        <taxon>Lepeophtheirus</taxon>
    </lineage>
</organism>
<protein>
    <submittedName>
        <fullName evidence="1">Uncharacterized protein</fullName>
    </submittedName>
</protein>
<dbReference type="EMBL" id="HACA01031683">
    <property type="protein sequence ID" value="CDW49044.1"/>
    <property type="molecule type" value="Transcribed_RNA"/>
</dbReference>
<dbReference type="AlphaFoldDB" id="A0A0K2VF17"/>
<reference evidence="1" key="1">
    <citation type="submission" date="2014-05" db="EMBL/GenBank/DDBJ databases">
        <authorList>
            <person name="Chronopoulou M."/>
        </authorList>
    </citation>
    <scope>NUCLEOTIDE SEQUENCE</scope>
    <source>
        <tissue evidence="1">Whole organism</tissue>
    </source>
</reference>
<accession>A0A0K2VF17</accession>